<evidence type="ECO:0000313" key="2">
    <source>
        <dbReference type="EMBL" id="EAU53372.1"/>
    </source>
</evidence>
<keyword evidence="3" id="KW-1185">Reference proteome</keyword>
<dbReference type="RefSeq" id="WP_009851766.1">
    <property type="nucleotide sequence ID" value="NZ_DS022295.1"/>
</dbReference>
<dbReference type="eggNOG" id="ENOG5033Y5Y">
    <property type="taxonomic scope" value="Bacteria"/>
</dbReference>
<feature type="transmembrane region" description="Helical" evidence="1">
    <location>
        <begin position="44"/>
        <end position="63"/>
    </location>
</feature>
<organism evidence="2 3">
    <name type="scientific">Mariprofundus ferrooxydans PV-1</name>
    <dbReference type="NCBI Taxonomy" id="314345"/>
    <lineage>
        <taxon>Bacteria</taxon>
        <taxon>Pseudomonadati</taxon>
        <taxon>Pseudomonadota</taxon>
        <taxon>Candidatius Mariprofundia</taxon>
        <taxon>Mariprofundales</taxon>
        <taxon>Mariprofundaceae</taxon>
        <taxon>Mariprofundus</taxon>
    </lineage>
</organism>
<sequence>MAWTFNRPLYSLSSEDQNKEAQHVWEHESLGGIAENNNPLPRPVIGLLILTYFTAMALTFPLYGQRPSAAIYADYVSLMNSTMVQEVMNDKSITHDQANSRAMAMIEDSLQHFDSPYTFQRAQHPIDLDQLRVIAPQIVELQHAGVDLEEYTVVGPTVAKANFFNLQPDGTVVAKQPWWDKGYTIAVWWFIIFCAAVIITVKRLPHFSWRPDHTIAH</sequence>
<proteinExistence type="predicted"/>
<dbReference type="OrthoDB" id="9179284at2"/>
<feature type="transmembrane region" description="Helical" evidence="1">
    <location>
        <begin position="183"/>
        <end position="201"/>
    </location>
</feature>
<keyword evidence="1" id="KW-0472">Membrane</keyword>
<dbReference type="Proteomes" id="UP000005297">
    <property type="component" value="Unassembled WGS sequence"/>
</dbReference>
<dbReference type="InParanoid" id="Q0EVQ4"/>
<evidence type="ECO:0000313" key="3">
    <source>
        <dbReference type="Proteomes" id="UP000005297"/>
    </source>
</evidence>
<reference evidence="2 3" key="1">
    <citation type="submission" date="2006-09" db="EMBL/GenBank/DDBJ databases">
        <authorList>
            <person name="Emerson D."/>
            <person name="Ferriera S."/>
            <person name="Johnson J."/>
            <person name="Kravitz S."/>
            <person name="Halpern A."/>
            <person name="Remington K."/>
            <person name="Beeson K."/>
            <person name="Tran B."/>
            <person name="Rogers Y.-H."/>
            <person name="Friedman R."/>
            <person name="Venter J.C."/>
        </authorList>
    </citation>
    <scope>NUCLEOTIDE SEQUENCE [LARGE SCALE GENOMIC DNA]</scope>
    <source>
        <strain evidence="2 3">PV-1</strain>
    </source>
</reference>
<evidence type="ECO:0000256" key="1">
    <source>
        <dbReference type="SAM" id="Phobius"/>
    </source>
</evidence>
<gene>
    <name evidence="2" type="ORF">SPV1_07396</name>
</gene>
<dbReference type="AlphaFoldDB" id="Q0EVQ4"/>
<dbReference type="EMBL" id="AATS01000027">
    <property type="protein sequence ID" value="EAU53372.1"/>
    <property type="molecule type" value="Genomic_DNA"/>
</dbReference>
<dbReference type="HOGENOM" id="CLU_1313458_0_0_0"/>
<keyword evidence="1" id="KW-1133">Transmembrane helix</keyword>
<dbReference type="STRING" id="314344.AL013_08210"/>
<comment type="caution">
    <text evidence="2">The sequence shown here is derived from an EMBL/GenBank/DDBJ whole genome shotgun (WGS) entry which is preliminary data.</text>
</comment>
<keyword evidence="1" id="KW-0812">Transmembrane</keyword>
<accession>Q0EVQ4</accession>
<protein>
    <submittedName>
        <fullName evidence="2">Uncharacterized protein</fullName>
    </submittedName>
</protein>
<name>Q0EVQ4_9PROT</name>